<evidence type="ECO:0000256" key="3">
    <source>
        <dbReference type="ARBA" id="ARBA00022723"/>
    </source>
</evidence>
<evidence type="ECO:0000256" key="2">
    <source>
        <dbReference type="ARBA" id="ARBA00006787"/>
    </source>
</evidence>
<dbReference type="InterPro" id="IPR004294">
    <property type="entry name" value="Carotenoid_Oase"/>
</dbReference>
<dbReference type="Proteomes" id="UP000606396">
    <property type="component" value="Unassembled WGS sequence"/>
</dbReference>
<comment type="cofactor">
    <cofactor evidence="1">
        <name>Fe(2+)</name>
        <dbReference type="ChEBI" id="CHEBI:29033"/>
    </cofactor>
</comment>
<protein>
    <submittedName>
        <fullName evidence="6">Carotenoid oxygenase family protein</fullName>
    </submittedName>
</protein>
<dbReference type="EMBL" id="JACJTC010000014">
    <property type="protein sequence ID" value="MBD2613478.1"/>
    <property type="molecule type" value="Genomic_DNA"/>
</dbReference>
<keyword evidence="4" id="KW-0560">Oxidoreductase</keyword>
<gene>
    <name evidence="6" type="ORF">H6G94_19735</name>
</gene>
<evidence type="ECO:0000256" key="4">
    <source>
        <dbReference type="ARBA" id="ARBA00023002"/>
    </source>
</evidence>
<reference evidence="6 7" key="1">
    <citation type="journal article" date="2020" name="ISME J.">
        <title>Comparative genomics reveals insights into cyanobacterial evolution and habitat adaptation.</title>
        <authorList>
            <person name="Chen M.Y."/>
            <person name="Teng W.K."/>
            <person name="Zhao L."/>
            <person name="Hu C.X."/>
            <person name="Zhou Y.K."/>
            <person name="Han B.P."/>
            <person name="Song L.R."/>
            <person name="Shu W.S."/>
        </authorList>
    </citation>
    <scope>NUCLEOTIDE SEQUENCE [LARGE SCALE GENOMIC DNA]</scope>
    <source>
        <strain evidence="6 7">FACHB-252</strain>
    </source>
</reference>
<keyword evidence="5" id="KW-0408">Iron</keyword>
<accession>A0ABR8HDD2</accession>
<evidence type="ECO:0000256" key="1">
    <source>
        <dbReference type="ARBA" id="ARBA00001954"/>
    </source>
</evidence>
<dbReference type="RefSeq" id="WP_190950743.1">
    <property type="nucleotide sequence ID" value="NZ_JACJTC010000014.1"/>
</dbReference>
<keyword evidence="7" id="KW-1185">Reference proteome</keyword>
<dbReference type="PANTHER" id="PTHR10543:SF89">
    <property type="entry name" value="CAROTENOID 9,10(9',10')-CLEAVAGE DIOXYGENASE 1"/>
    <property type="match status" value="1"/>
</dbReference>
<comment type="similarity">
    <text evidence="2">Belongs to the carotenoid oxygenase family.</text>
</comment>
<comment type="caution">
    <text evidence="6">The sequence shown here is derived from an EMBL/GenBank/DDBJ whole genome shotgun (WGS) entry which is preliminary data.</text>
</comment>
<dbReference type="Pfam" id="PF03055">
    <property type="entry name" value="RPE65"/>
    <property type="match status" value="1"/>
</dbReference>
<dbReference type="InterPro" id="IPR029024">
    <property type="entry name" value="TerB-like"/>
</dbReference>
<evidence type="ECO:0000256" key="5">
    <source>
        <dbReference type="ARBA" id="ARBA00023004"/>
    </source>
</evidence>
<keyword evidence="3" id="KW-0479">Metal-binding</keyword>
<dbReference type="CDD" id="cd07177">
    <property type="entry name" value="terB_like"/>
    <property type="match status" value="1"/>
</dbReference>
<organism evidence="6 7">
    <name type="scientific">Nostoc punctiforme FACHB-252</name>
    <dbReference type="NCBI Taxonomy" id="1357509"/>
    <lineage>
        <taxon>Bacteria</taxon>
        <taxon>Bacillati</taxon>
        <taxon>Cyanobacteriota</taxon>
        <taxon>Cyanophyceae</taxon>
        <taxon>Nostocales</taxon>
        <taxon>Nostocaceae</taxon>
        <taxon>Nostoc</taxon>
    </lineage>
</organism>
<evidence type="ECO:0000313" key="6">
    <source>
        <dbReference type="EMBL" id="MBD2613478.1"/>
    </source>
</evidence>
<sequence>MNNLKLFQVSGRIYEAESNCGIPNLIIEAFDKDVVKNDKLGQAKTNSEGAFEIAYSEADFKGKFEIFESSPDLYIVVKTPDKSKILYSSEKTIRNNAKNHEHFNVAIPQAILLASREKAAKDDKQLLKLLVGIAWIDGELEPGEQEFLQRMAKEKGLADDPEIKSLLLSDRPVPPEECYGWLQTYLNSEDKDFQELYEAINSLMHSDGELDSEEKELLKELTATDIGNNSSRQLTLQRRFMSMMLDSKFLAGVVQMERSSMVNQTALGTGYYARVPYQVISRFSITANIKTLADDMAKLYLTDNFAPVKKEITADNLIVEGELPKELKGMFLRNGPNPQFKPTGLHHWLDGDGMLHCVEMSNGKASYRNRYIRTDGFKVEQTQAKAIWPGLLNLPRFDAPHGLMMKNTANTSCVFHAGKLLALWEAGAPYEIRLPDLETVGVYTFNDKLASTFTAHPKIDPVTGEMIVFGFAPIAPPYLEYSVISKEGELKRTVPIDIPAPVMMHDFAITEHYTIFLDMPLTFKPMRIMQGQLPIKFEAQNPSRIGILPRHGDNRTIRWFKVSACMLYHVGNAWEEGDEVVLLATRTPDTYLFIPQEDKGEGGETEFEQFRLYRYRINLVTGVVKEEPLDDVATEFPRINDDFTGRKTRYMYASRQATYMRPRLLLDGLIKYDLETGNSQVHEFGRGRFGGDSAFAPRPGASTEDDGWLLTMVWDAVVKQSELLVIDAQNFTSEPVARVIMPGRVPYGFHATWISQALVATPS</sequence>
<dbReference type="Gene3D" id="1.10.3680.10">
    <property type="entry name" value="TerB-like"/>
    <property type="match status" value="1"/>
</dbReference>
<proteinExistence type="inferred from homology"/>
<dbReference type="PANTHER" id="PTHR10543">
    <property type="entry name" value="BETA-CAROTENE DIOXYGENASE"/>
    <property type="match status" value="1"/>
</dbReference>
<dbReference type="SUPFAM" id="SSF158682">
    <property type="entry name" value="TerB-like"/>
    <property type="match status" value="1"/>
</dbReference>
<name>A0ABR8HDD2_NOSPU</name>
<evidence type="ECO:0000313" key="7">
    <source>
        <dbReference type="Proteomes" id="UP000606396"/>
    </source>
</evidence>